<proteinExistence type="inferred from homology"/>
<feature type="binding site" evidence="6">
    <location>
        <position position="126"/>
    </location>
    <ligand>
        <name>Mg(2+)</name>
        <dbReference type="ChEBI" id="CHEBI:18420"/>
    </ligand>
</feature>
<dbReference type="InterPro" id="IPR040442">
    <property type="entry name" value="Pyrv_kinase-like_dom_sf"/>
</dbReference>
<organism evidence="8 9">
    <name type="scientific">Bradyrhizobium sediminis</name>
    <dbReference type="NCBI Taxonomy" id="2840469"/>
    <lineage>
        <taxon>Bacteria</taxon>
        <taxon>Pseudomonadati</taxon>
        <taxon>Pseudomonadota</taxon>
        <taxon>Alphaproteobacteria</taxon>
        <taxon>Hyphomicrobiales</taxon>
        <taxon>Nitrobacteraceae</taxon>
        <taxon>Bradyrhizobium</taxon>
    </lineage>
</organism>
<dbReference type="RefSeq" id="WP_215602896.1">
    <property type="nucleotide sequence ID" value="NZ_CP076136.1"/>
</dbReference>
<keyword evidence="9" id="KW-1185">Reference proteome</keyword>
<dbReference type="InterPro" id="IPR005000">
    <property type="entry name" value="Aldolase/citrate-lyase_domain"/>
</dbReference>
<dbReference type="Gene3D" id="3.20.20.60">
    <property type="entry name" value="Phosphoenolpyruvate-binding domains"/>
    <property type="match status" value="1"/>
</dbReference>
<dbReference type="GO" id="GO:0016829">
    <property type="term" value="F:lyase activity"/>
    <property type="evidence" value="ECO:0007669"/>
    <property type="project" value="UniProtKB-KW"/>
</dbReference>
<dbReference type="PANTHER" id="PTHR32308">
    <property type="entry name" value="LYASE BETA SUBUNIT, PUTATIVE (AFU_ORTHOLOGUE AFUA_4G13030)-RELATED"/>
    <property type="match status" value="1"/>
</dbReference>
<protein>
    <submittedName>
        <fullName evidence="8">CoA ester lyase</fullName>
    </submittedName>
</protein>
<dbReference type="InterPro" id="IPR011206">
    <property type="entry name" value="Citrate_lyase_beta/mcl1/mcl2"/>
</dbReference>
<dbReference type="SUPFAM" id="SSF51621">
    <property type="entry name" value="Phosphoenolpyruvate/pyruvate domain"/>
    <property type="match status" value="1"/>
</dbReference>
<comment type="similarity">
    <text evidence="2">Belongs to the HpcH/HpaI aldolase family.</text>
</comment>
<feature type="binding site" evidence="6">
    <location>
        <position position="153"/>
    </location>
    <ligand>
        <name>Mg(2+)</name>
        <dbReference type="ChEBI" id="CHEBI:18420"/>
    </ligand>
</feature>
<evidence type="ECO:0000256" key="2">
    <source>
        <dbReference type="ARBA" id="ARBA00005568"/>
    </source>
</evidence>
<dbReference type="Proteomes" id="UP000676951">
    <property type="component" value="Chromosome"/>
</dbReference>
<dbReference type="GO" id="GO:0000287">
    <property type="term" value="F:magnesium ion binding"/>
    <property type="evidence" value="ECO:0007669"/>
    <property type="project" value="TreeGrafter"/>
</dbReference>
<evidence type="ECO:0000256" key="1">
    <source>
        <dbReference type="ARBA" id="ARBA00001946"/>
    </source>
</evidence>
<feature type="domain" description="HpcH/HpaI aldolase/citrate lyase" evidence="7">
    <location>
        <begin position="2"/>
        <end position="225"/>
    </location>
</feature>
<evidence type="ECO:0000256" key="4">
    <source>
        <dbReference type="ARBA" id="ARBA00022842"/>
    </source>
</evidence>
<evidence type="ECO:0000256" key="5">
    <source>
        <dbReference type="PIRSR" id="PIRSR015582-1"/>
    </source>
</evidence>
<name>A0A975NVF8_9BRAD</name>
<dbReference type="InterPro" id="IPR015813">
    <property type="entry name" value="Pyrv/PenolPyrv_kinase-like_dom"/>
</dbReference>
<sequence length="287" mass="30828">MRSFLFVPGDSVRKFESAKKTAADALILDLEDSIAPDQKVAARDITRDMLDARNPNQKNYIRVNALDTGLTLGDLAAVMPGRPDGIVLPKCAGAADVNHLALYLDAFEAASGIEQGATRIVVVATETARAVTKLLDFEGASPRLWGMMWGAEDLAASLGASRNRTNGRYHGPFLLARDLCLISAAAAGVVAIDTIATDIDDLVALREEAIAARHDGFLSKAVIHPKHVDVVNAAFMPTEEEIAWSQKIIKAFQDNPASGVVKIDGKMIDKPHLRAAEKILALGKRRV</sequence>
<keyword evidence="8" id="KW-0456">Lyase</keyword>
<evidence type="ECO:0000256" key="3">
    <source>
        <dbReference type="ARBA" id="ARBA00022723"/>
    </source>
</evidence>
<accession>A0A975NVF8</accession>
<evidence type="ECO:0000259" key="7">
    <source>
        <dbReference type="Pfam" id="PF03328"/>
    </source>
</evidence>
<evidence type="ECO:0000313" key="9">
    <source>
        <dbReference type="Proteomes" id="UP000676951"/>
    </source>
</evidence>
<reference evidence="8 9" key="1">
    <citation type="submission" date="2021-06" db="EMBL/GenBank/DDBJ databases">
        <title>Bradyrhizobium sp. S2-11-4 Genome sequencing.</title>
        <authorList>
            <person name="Jin L."/>
        </authorList>
    </citation>
    <scope>NUCLEOTIDE SEQUENCE [LARGE SCALE GENOMIC DNA]</scope>
    <source>
        <strain evidence="8 9">S2-11-4</strain>
    </source>
</reference>
<dbReference type="EMBL" id="CP076136">
    <property type="protein sequence ID" value="QWG22127.1"/>
    <property type="molecule type" value="Genomic_DNA"/>
</dbReference>
<feature type="binding site" evidence="5">
    <location>
        <position position="126"/>
    </location>
    <ligand>
        <name>substrate</name>
    </ligand>
</feature>
<evidence type="ECO:0000313" key="8">
    <source>
        <dbReference type="EMBL" id="QWG22127.1"/>
    </source>
</evidence>
<dbReference type="PANTHER" id="PTHR32308:SF0">
    <property type="entry name" value="HPCH_HPAI ALDOLASE_CITRATE LYASE DOMAIN-CONTAINING PROTEIN"/>
    <property type="match status" value="1"/>
</dbReference>
<evidence type="ECO:0000256" key="6">
    <source>
        <dbReference type="PIRSR" id="PIRSR015582-2"/>
    </source>
</evidence>
<dbReference type="Pfam" id="PF03328">
    <property type="entry name" value="HpcH_HpaI"/>
    <property type="match status" value="1"/>
</dbReference>
<dbReference type="AlphaFoldDB" id="A0A975NVF8"/>
<gene>
    <name evidence="8" type="ORF">KMZ93_19365</name>
</gene>
<dbReference type="PIRSF" id="PIRSF015582">
    <property type="entry name" value="Cit_lyase_B"/>
    <property type="match status" value="1"/>
</dbReference>
<keyword evidence="3 6" id="KW-0479">Metal-binding</keyword>
<dbReference type="GO" id="GO:0006107">
    <property type="term" value="P:oxaloacetate metabolic process"/>
    <property type="evidence" value="ECO:0007669"/>
    <property type="project" value="TreeGrafter"/>
</dbReference>
<keyword evidence="4 6" id="KW-0460">Magnesium</keyword>
<feature type="binding site" evidence="5">
    <location>
        <position position="62"/>
    </location>
    <ligand>
        <name>substrate</name>
    </ligand>
</feature>
<comment type="cofactor">
    <cofactor evidence="1">
        <name>Mg(2+)</name>
        <dbReference type="ChEBI" id="CHEBI:18420"/>
    </cofactor>
</comment>